<evidence type="ECO:0000256" key="2">
    <source>
        <dbReference type="ARBA" id="ARBA00022741"/>
    </source>
</evidence>
<dbReference type="Proteomes" id="UP001308656">
    <property type="component" value="Unassembled WGS sequence"/>
</dbReference>
<dbReference type="SMART" id="SM00382">
    <property type="entry name" value="AAA"/>
    <property type="match status" value="2"/>
</dbReference>
<gene>
    <name evidence="8" type="primary">essC</name>
    <name evidence="8" type="ORF">SM122_05810</name>
</gene>
<feature type="binding site" evidence="5">
    <location>
        <begin position="662"/>
        <end position="669"/>
    </location>
    <ligand>
        <name>ATP</name>
        <dbReference type="ChEBI" id="CHEBI:30616"/>
    </ligand>
</feature>
<evidence type="ECO:0000256" key="4">
    <source>
        <dbReference type="ARBA" id="ARBA00045564"/>
    </source>
</evidence>
<accession>A0ABU6B8D2</accession>
<proteinExistence type="predicted"/>
<dbReference type="InterPro" id="IPR023839">
    <property type="entry name" value="Firmicutes_EssC_C"/>
</dbReference>
<evidence type="ECO:0000256" key="6">
    <source>
        <dbReference type="SAM" id="Phobius"/>
    </source>
</evidence>
<keyword evidence="6" id="KW-0472">Membrane</keyword>
<dbReference type="PROSITE" id="PS50901">
    <property type="entry name" value="FTSK"/>
    <property type="match status" value="2"/>
</dbReference>
<evidence type="ECO:0000256" key="1">
    <source>
        <dbReference type="ARBA" id="ARBA00022737"/>
    </source>
</evidence>
<dbReference type="EMBL" id="JAYKTO010000001">
    <property type="protein sequence ID" value="MEB3520103.1"/>
    <property type="molecule type" value="Genomic_DNA"/>
</dbReference>
<comment type="function">
    <text evidence="4">Essential cell division protein that coordinates cell division and chromosome segregation. The N-terminus is involved in assembly of the cell-division machinery. The C-terminus functions as a DNA motor that moves dsDNA in an ATP-dependent manner towards the difSL recombination site, which is located within the replication terminus region. Required for activation of the XerS recombinase, allowing activation of chromosome unlinking by recombination.</text>
</comment>
<evidence type="ECO:0000313" key="8">
    <source>
        <dbReference type="EMBL" id="MEB3520103.1"/>
    </source>
</evidence>
<dbReference type="InterPro" id="IPR003593">
    <property type="entry name" value="AAA+_ATPase"/>
</dbReference>
<dbReference type="InterPro" id="IPR050206">
    <property type="entry name" value="FtsK/SpoIIIE/SftA"/>
</dbReference>
<dbReference type="NCBIfam" id="TIGR03928">
    <property type="entry name" value="T7_EssCb_Firm"/>
    <property type="match status" value="1"/>
</dbReference>
<keyword evidence="2 5" id="KW-0547">Nucleotide-binding</keyword>
<feature type="domain" description="FtsK" evidence="7">
    <location>
        <begin position="641"/>
        <end position="836"/>
    </location>
</feature>
<feature type="transmembrane region" description="Helical" evidence="6">
    <location>
        <begin position="248"/>
        <end position="268"/>
    </location>
</feature>
<dbReference type="InterPro" id="IPR002543">
    <property type="entry name" value="FtsK_dom"/>
</dbReference>
<keyword evidence="6" id="KW-0812">Transmembrane</keyword>
<dbReference type="PANTHER" id="PTHR22683:SF1">
    <property type="entry name" value="TYPE VII SECRETION SYSTEM PROTEIN ESSC"/>
    <property type="match status" value="1"/>
</dbReference>
<keyword evidence="6" id="KW-1133">Transmembrane helix</keyword>
<reference evidence="8 9" key="1">
    <citation type="submission" date="2024-01" db="EMBL/GenBank/DDBJ databases">
        <title>Description of Streptococcus dentalis sp. nov., Streptococcus gingivalis sp. nov., Streptococcus lingualis sp. nov. isolated from human oral cavity.</title>
        <authorList>
            <person name="Choi Y.S."/>
            <person name="Goo B.J."/>
            <person name="Bae J.W."/>
        </authorList>
    </citation>
    <scope>NUCLEOTIDE SEQUENCE [LARGE SCALE GENOMIC DNA]</scope>
    <source>
        <strain evidence="8 9">S2</strain>
    </source>
</reference>
<dbReference type="Pfam" id="PF01580">
    <property type="entry name" value="FtsK_SpoIIIE"/>
    <property type="match status" value="2"/>
</dbReference>
<evidence type="ECO:0000313" key="9">
    <source>
        <dbReference type="Proteomes" id="UP001308656"/>
    </source>
</evidence>
<dbReference type="CDD" id="cd00009">
    <property type="entry name" value="AAA"/>
    <property type="match status" value="1"/>
</dbReference>
<keyword evidence="9" id="KW-1185">Reference proteome</keyword>
<comment type="caution">
    <text evidence="8">The sequence shown here is derived from an EMBL/GenBank/DDBJ whole genome shotgun (WGS) entry which is preliminary data.</text>
</comment>
<dbReference type="CDD" id="cd01127">
    <property type="entry name" value="TrwB_TraG_TraD_VirD4"/>
    <property type="match status" value="1"/>
</dbReference>
<keyword evidence="3 5" id="KW-0067">ATP-binding</keyword>
<dbReference type="InterPro" id="IPR027417">
    <property type="entry name" value="P-loop_NTPase"/>
</dbReference>
<feature type="binding site" evidence="5">
    <location>
        <begin position="1004"/>
        <end position="1011"/>
    </location>
    <ligand>
        <name>ATP</name>
        <dbReference type="ChEBI" id="CHEBI:30616"/>
    </ligand>
</feature>
<dbReference type="Gene3D" id="3.40.50.300">
    <property type="entry name" value="P-loop containing nucleotide triphosphate hydrolases"/>
    <property type="match status" value="2"/>
</dbReference>
<feature type="domain" description="FtsK" evidence="7">
    <location>
        <begin position="987"/>
        <end position="1173"/>
    </location>
</feature>
<dbReference type="RefSeq" id="WP_324737872.1">
    <property type="nucleotide sequence ID" value="NZ_JAYKTO010000001.1"/>
</dbReference>
<protein>
    <submittedName>
        <fullName evidence="8">Type VII secretion protein EssC</fullName>
    </submittedName>
</protein>
<name>A0ABU6B8D2_9STRE</name>
<keyword evidence="1" id="KW-0677">Repeat</keyword>
<sequence length="1467" mass="166637">MKKRIILYKKGFRYELALEEGKTATVSNQETAQLTLASQENPLHFQWSQGEIFFQYGEDKGVLENSKILGDVVCYLAAGEVHTYELLDKEEILVADEKGADVRLHYPVRFLLVKKEQTWTCQLLSGKLYHNHKLVSEATFPLAFGDELAIGDVTFKLYPEEFGVEGAAEVSPYLVPRLHSRYDFYKDYPEYHRSPRIIYRSSEDKILINPPGAEPQKPSDELLKLIMPPLIMVGVTLLITIFQPRGLYIIATVSMSVVSVIFSVQGFFKNRKKYKEDKKERVELYHLYLKDKAKDLEQLSRKQREGMFYHFPAIADLTKMVKRYDSRIYEKTPLHFDFLAYRLGLGKVPTSYELKYGQEERSGKKDALEEEGYALFQAHQKIDNLPIIASLNRGPVGYVGPRPIVLEQLQLLVAQLAVFHSYHDLTIIPIIPEEEKESWDWMRWLPHATLQDMNVRSFVYNQRTRDQVLNSLNQILKLRKAQKEEEKANDTKIFHPHYVVLITDETLILDHVIMEFFREDPTELGCSIIYVADVLSSLSENIQTVISIKDRNQGQLLLQEGVLRELDFRLDHFPEGYDKEAISRGLAPLKHIQQLKSSIPDSVTFLEMYQAETFDDLKVLSRWESHAPYQSLAVPIGLRGKDDLVYLNLHEKAHGPHGLIAGTTGSGKSETIQSYILSLAVNFHPHDVAFLLIDYKGGGMANLFKDLPHLLGTITNLDGAQSMRALASINAEIHRRERLFGQYGVNHINQYQKKFKLGEATEPLPHLFLISDEFAELKVNQPDFIKELVSIARVGRSLGVHLILATQKPSGVVDDQIWSNSRFKLALKVADRGDSMEMLRTADAAEITQTGRAYLQVGNNEVYELFQTAWSGADYQPEKDQLGIEDHTIYLINELGQYEVLNQDLSGLDMAEEIKEVPTELDVIVQEINHLHQQEGIAAVAQPWLPPLKERITLDELDKVVPIEAWQKRTAPSVLIGVADIPQAQKQEAVAIDLSKDGNILLYGSPGTGKTTFLQTAAMDLARKQNPENLTMYLLDFGTNGLAPLTQLPHVADSLLLDQTEKIQKFIRIINRELDRRKKLLSEHGVGTIALYREVTGKQEPTMVILMDSYESMKDEPYETDLFKLFMRISREGLSIGVHLIITASRQNNLRAQLYSNFKHQLTLPQNDISEVRGIVGATPLASTMEDIKGRALMKRDEVDVVQFALPVAGDNDIQIINNLRDQVQSLKEMWTGRTPAGIPMVPDELTEAAFYGREDVILSYLKGDVPVGLDVETVDLISWKAKDGNLLYLTEQDEQMTGLVNQLIKAKQTFVIIAPPHQSFEGIENITVVNNKDEYHELLSVIEQKIDERRKNGNSNHVVTLVVYNLTELVEIMDNETIAILANVLEKGQKGGYASIVISTPRLSRLVDKASIVVKSYKLALVGIRLNDQTIINVNNKPNMREPQLDEQLHYYVQNKMARKIKVLMK</sequence>
<dbReference type="SUPFAM" id="SSF52540">
    <property type="entry name" value="P-loop containing nucleoside triphosphate hydrolases"/>
    <property type="match status" value="2"/>
</dbReference>
<evidence type="ECO:0000256" key="5">
    <source>
        <dbReference type="PROSITE-ProRule" id="PRU00289"/>
    </source>
</evidence>
<dbReference type="PANTHER" id="PTHR22683">
    <property type="entry name" value="SPORULATION PROTEIN RELATED"/>
    <property type="match status" value="1"/>
</dbReference>
<evidence type="ECO:0000256" key="3">
    <source>
        <dbReference type="ARBA" id="ARBA00022840"/>
    </source>
</evidence>
<organism evidence="8 9">
    <name type="scientific">Streptococcus gingivalis</name>
    <dbReference type="NCBI Taxonomy" id="3111861"/>
    <lineage>
        <taxon>Bacteria</taxon>
        <taxon>Bacillati</taxon>
        <taxon>Bacillota</taxon>
        <taxon>Bacilli</taxon>
        <taxon>Lactobacillales</taxon>
        <taxon>Streptococcaceae</taxon>
        <taxon>Streptococcus</taxon>
    </lineage>
</organism>
<evidence type="ECO:0000259" key="7">
    <source>
        <dbReference type="PROSITE" id="PS50901"/>
    </source>
</evidence>